<dbReference type="Proteomes" id="UP000218767">
    <property type="component" value="Unassembled WGS sequence"/>
</dbReference>
<gene>
    <name evidence="10" type="ORF">COB20_08745</name>
</gene>
<dbReference type="AlphaFoldDB" id="A0A2A4X4T4"/>
<dbReference type="PRINTS" id="PR00344">
    <property type="entry name" value="BCTRLSENSOR"/>
</dbReference>
<dbReference type="PANTHER" id="PTHR43065">
    <property type="entry name" value="SENSOR HISTIDINE KINASE"/>
    <property type="match status" value="1"/>
</dbReference>
<keyword evidence="3" id="KW-0808">Transferase</keyword>
<name>A0A2A4X4T4_9GAMM</name>
<evidence type="ECO:0000256" key="1">
    <source>
        <dbReference type="ARBA" id="ARBA00000085"/>
    </source>
</evidence>
<evidence type="ECO:0000256" key="4">
    <source>
        <dbReference type="ARBA" id="ARBA00022741"/>
    </source>
</evidence>
<proteinExistence type="predicted"/>
<dbReference type="PANTHER" id="PTHR43065:SF46">
    <property type="entry name" value="C4-DICARBOXYLATE TRANSPORT SENSOR PROTEIN DCTB"/>
    <property type="match status" value="1"/>
</dbReference>
<feature type="transmembrane region" description="Helical" evidence="8">
    <location>
        <begin position="12"/>
        <end position="33"/>
    </location>
</feature>
<keyword evidence="8" id="KW-0812">Transmembrane</keyword>
<keyword evidence="5" id="KW-0418">Kinase</keyword>
<feature type="domain" description="Histidine kinase" evidence="9">
    <location>
        <begin position="235"/>
        <end position="455"/>
    </location>
</feature>
<evidence type="ECO:0000256" key="2">
    <source>
        <dbReference type="ARBA" id="ARBA00012438"/>
    </source>
</evidence>
<keyword evidence="8" id="KW-0472">Membrane</keyword>
<protein>
    <recommendedName>
        <fullName evidence="2">histidine kinase</fullName>
        <ecNumber evidence="2">2.7.13.3</ecNumber>
    </recommendedName>
</protein>
<dbReference type="GO" id="GO:0004673">
    <property type="term" value="F:protein histidine kinase activity"/>
    <property type="evidence" value="ECO:0007669"/>
    <property type="project" value="UniProtKB-EC"/>
</dbReference>
<evidence type="ECO:0000256" key="7">
    <source>
        <dbReference type="ARBA" id="ARBA00023012"/>
    </source>
</evidence>
<dbReference type="InterPro" id="IPR003594">
    <property type="entry name" value="HATPase_dom"/>
</dbReference>
<dbReference type="GO" id="GO:0000160">
    <property type="term" value="P:phosphorelay signal transduction system"/>
    <property type="evidence" value="ECO:0007669"/>
    <property type="project" value="UniProtKB-KW"/>
</dbReference>
<evidence type="ECO:0000256" key="3">
    <source>
        <dbReference type="ARBA" id="ARBA00022679"/>
    </source>
</evidence>
<evidence type="ECO:0000256" key="5">
    <source>
        <dbReference type="ARBA" id="ARBA00022777"/>
    </source>
</evidence>
<dbReference type="Pfam" id="PF02518">
    <property type="entry name" value="HATPase_c"/>
    <property type="match status" value="1"/>
</dbReference>
<dbReference type="SUPFAM" id="SSF55874">
    <property type="entry name" value="ATPase domain of HSP90 chaperone/DNA topoisomerase II/histidine kinase"/>
    <property type="match status" value="1"/>
</dbReference>
<sequence length="455" mass="50560">MGSLTNSLKGQHLKLILQVTLLVGSAFLFSYSILQTNWIGTPIISLTLIVLITSNIIRLSEKSHRDFAQFLNNVSHNDFSTSTAAAGSNAGAKTFVDAQKTLLAKYRKLKVDRTVQNEYLQMVVEHVDTALLCFDSTGKIEFINHAASELLNKKYISSINIIGRLNKELGNTLKTIRSGDHIVLKTVIANELQSLMLTASEFVLLEKKYKLVSMQNIKNALDEREIESWQKLIKVLTHEIMNSMTPIVSLSHYVKKVVGDPTLAPLLIDENSEQHIDLQQSIEAISSRSQGLMEFVNSYRSLSNLPKPEFSEVELEPLLQRISSLLKERLEANNINFVTQVEPSNLSITADTKLLEQVLINLVGNAIDAVEETNSPTVELRCNQARNGRVQIQVKDNGCGISKEIIDNIFTPFFTTKEQGSGIGLSLSRQLTRLNKGTLNVSSLEGVGSQFTLSF</sequence>
<dbReference type="InterPro" id="IPR004358">
    <property type="entry name" value="Sig_transdc_His_kin-like_C"/>
</dbReference>
<dbReference type="EC" id="2.7.13.3" evidence="2"/>
<organism evidence="10 11">
    <name type="scientific">SAR86 cluster bacterium</name>
    <dbReference type="NCBI Taxonomy" id="2030880"/>
    <lineage>
        <taxon>Bacteria</taxon>
        <taxon>Pseudomonadati</taxon>
        <taxon>Pseudomonadota</taxon>
        <taxon>Gammaproteobacteria</taxon>
        <taxon>SAR86 cluster</taxon>
    </lineage>
</organism>
<dbReference type="InterPro" id="IPR005467">
    <property type="entry name" value="His_kinase_dom"/>
</dbReference>
<keyword evidence="6" id="KW-0067">ATP-binding</keyword>
<evidence type="ECO:0000259" key="9">
    <source>
        <dbReference type="PROSITE" id="PS50109"/>
    </source>
</evidence>
<dbReference type="PROSITE" id="PS50109">
    <property type="entry name" value="HIS_KIN"/>
    <property type="match status" value="1"/>
</dbReference>
<feature type="transmembrane region" description="Helical" evidence="8">
    <location>
        <begin position="39"/>
        <end position="57"/>
    </location>
</feature>
<reference evidence="11" key="1">
    <citation type="submission" date="2017-08" db="EMBL/GenBank/DDBJ databases">
        <title>A dynamic microbial community with high functional redundancy inhabits the cold, oxic subseafloor aquifer.</title>
        <authorList>
            <person name="Tully B.J."/>
            <person name="Wheat C.G."/>
            <person name="Glazer B.T."/>
            <person name="Huber J.A."/>
        </authorList>
    </citation>
    <scope>NUCLEOTIDE SEQUENCE [LARGE SCALE GENOMIC DNA]</scope>
</reference>
<keyword evidence="4" id="KW-0547">Nucleotide-binding</keyword>
<evidence type="ECO:0000256" key="8">
    <source>
        <dbReference type="SAM" id="Phobius"/>
    </source>
</evidence>
<evidence type="ECO:0000313" key="10">
    <source>
        <dbReference type="EMBL" id="PCI77139.1"/>
    </source>
</evidence>
<dbReference type="InterPro" id="IPR036890">
    <property type="entry name" value="HATPase_C_sf"/>
</dbReference>
<dbReference type="Gene3D" id="3.30.565.10">
    <property type="entry name" value="Histidine kinase-like ATPase, C-terminal domain"/>
    <property type="match status" value="1"/>
</dbReference>
<dbReference type="EMBL" id="NVUL01000048">
    <property type="protein sequence ID" value="PCI77139.1"/>
    <property type="molecule type" value="Genomic_DNA"/>
</dbReference>
<comment type="catalytic activity">
    <reaction evidence="1">
        <text>ATP + protein L-histidine = ADP + protein N-phospho-L-histidine.</text>
        <dbReference type="EC" id="2.7.13.3"/>
    </reaction>
</comment>
<accession>A0A2A4X4T4</accession>
<comment type="caution">
    <text evidence="10">The sequence shown here is derived from an EMBL/GenBank/DDBJ whole genome shotgun (WGS) entry which is preliminary data.</text>
</comment>
<keyword evidence="8" id="KW-1133">Transmembrane helix</keyword>
<dbReference type="SMART" id="SM00387">
    <property type="entry name" value="HATPase_c"/>
    <property type="match status" value="1"/>
</dbReference>
<evidence type="ECO:0000313" key="11">
    <source>
        <dbReference type="Proteomes" id="UP000218767"/>
    </source>
</evidence>
<evidence type="ECO:0000256" key="6">
    <source>
        <dbReference type="ARBA" id="ARBA00022840"/>
    </source>
</evidence>
<keyword evidence="7" id="KW-0902">Two-component regulatory system</keyword>
<dbReference type="GO" id="GO:0005524">
    <property type="term" value="F:ATP binding"/>
    <property type="evidence" value="ECO:0007669"/>
    <property type="project" value="UniProtKB-KW"/>
</dbReference>